<sequence length="80" mass="9246">MDIKETPSTKPWLQLAGLLDTNYPEALLEAWIVYSETTKAERGGAMDDTYYLITLPSYNHGRKPKFKKLKKEFLRPLLSI</sequence>
<dbReference type="AlphaFoldDB" id="A0A2P5BJX3"/>
<comment type="caution">
    <text evidence="1">The sequence shown here is derived from an EMBL/GenBank/DDBJ whole genome shotgun (WGS) entry which is preliminary data.</text>
</comment>
<keyword evidence="2" id="KW-1185">Reference proteome</keyword>
<gene>
    <name evidence="1" type="ORF">PanWU01x14_232550</name>
</gene>
<organism evidence="1 2">
    <name type="scientific">Parasponia andersonii</name>
    <name type="common">Sponia andersonii</name>
    <dbReference type="NCBI Taxonomy" id="3476"/>
    <lineage>
        <taxon>Eukaryota</taxon>
        <taxon>Viridiplantae</taxon>
        <taxon>Streptophyta</taxon>
        <taxon>Embryophyta</taxon>
        <taxon>Tracheophyta</taxon>
        <taxon>Spermatophyta</taxon>
        <taxon>Magnoliopsida</taxon>
        <taxon>eudicotyledons</taxon>
        <taxon>Gunneridae</taxon>
        <taxon>Pentapetalae</taxon>
        <taxon>rosids</taxon>
        <taxon>fabids</taxon>
        <taxon>Rosales</taxon>
        <taxon>Cannabaceae</taxon>
        <taxon>Parasponia</taxon>
    </lineage>
</organism>
<proteinExistence type="predicted"/>
<protein>
    <submittedName>
        <fullName evidence="1">Uncharacterized protein</fullName>
    </submittedName>
</protein>
<evidence type="ECO:0000313" key="2">
    <source>
        <dbReference type="Proteomes" id="UP000237105"/>
    </source>
</evidence>
<accession>A0A2P5BJX3</accession>
<dbReference type="EMBL" id="JXTB01000267">
    <property type="protein sequence ID" value="PON49095.1"/>
    <property type="molecule type" value="Genomic_DNA"/>
</dbReference>
<name>A0A2P5BJX3_PARAD</name>
<dbReference type="Proteomes" id="UP000237105">
    <property type="component" value="Unassembled WGS sequence"/>
</dbReference>
<evidence type="ECO:0000313" key="1">
    <source>
        <dbReference type="EMBL" id="PON49095.1"/>
    </source>
</evidence>
<reference evidence="2" key="1">
    <citation type="submission" date="2016-06" db="EMBL/GenBank/DDBJ databases">
        <title>Parallel loss of symbiosis genes in relatives of nitrogen-fixing non-legume Parasponia.</title>
        <authorList>
            <person name="Van Velzen R."/>
            <person name="Holmer R."/>
            <person name="Bu F."/>
            <person name="Rutten L."/>
            <person name="Van Zeijl A."/>
            <person name="Liu W."/>
            <person name="Santuari L."/>
            <person name="Cao Q."/>
            <person name="Sharma T."/>
            <person name="Shen D."/>
            <person name="Roswanjaya Y."/>
            <person name="Wardhani T."/>
            <person name="Kalhor M.S."/>
            <person name="Jansen J."/>
            <person name="Van den Hoogen J."/>
            <person name="Gungor B."/>
            <person name="Hartog M."/>
            <person name="Hontelez J."/>
            <person name="Verver J."/>
            <person name="Yang W.-C."/>
            <person name="Schijlen E."/>
            <person name="Repin R."/>
            <person name="Schilthuizen M."/>
            <person name="Schranz E."/>
            <person name="Heidstra R."/>
            <person name="Miyata K."/>
            <person name="Fedorova E."/>
            <person name="Kohlen W."/>
            <person name="Bisseling T."/>
            <person name="Smit S."/>
            <person name="Geurts R."/>
        </authorList>
    </citation>
    <scope>NUCLEOTIDE SEQUENCE [LARGE SCALE GENOMIC DNA]</scope>
    <source>
        <strain evidence="2">cv. WU1-14</strain>
    </source>
</reference>